<organism evidence="4 5">
    <name type="scientific">Mycena rosella</name>
    <name type="common">Pink bonnet</name>
    <name type="synonym">Agaricus rosellus</name>
    <dbReference type="NCBI Taxonomy" id="1033263"/>
    <lineage>
        <taxon>Eukaryota</taxon>
        <taxon>Fungi</taxon>
        <taxon>Dikarya</taxon>
        <taxon>Basidiomycota</taxon>
        <taxon>Agaricomycotina</taxon>
        <taxon>Agaricomycetes</taxon>
        <taxon>Agaricomycetidae</taxon>
        <taxon>Agaricales</taxon>
        <taxon>Marasmiineae</taxon>
        <taxon>Mycenaceae</taxon>
        <taxon>Mycena</taxon>
    </lineage>
</organism>
<evidence type="ECO:0008006" key="6">
    <source>
        <dbReference type="Google" id="ProtNLM"/>
    </source>
</evidence>
<evidence type="ECO:0000256" key="1">
    <source>
        <dbReference type="ARBA" id="ARBA00022737"/>
    </source>
</evidence>
<feature type="compositionally biased region" description="Polar residues" evidence="3">
    <location>
        <begin position="1"/>
        <end position="15"/>
    </location>
</feature>
<dbReference type="Gene3D" id="1.25.40.10">
    <property type="entry name" value="Tetratricopeptide repeat domain"/>
    <property type="match status" value="2"/>
</dbReference>
<evidence type="ECO:0000256" key="3">
    <source>
        <dbReference type="SAM" id="MobiDB-lite"/>
    </source>
</evidence>
<keyword evidence="1" id="KW-0677">Repeat</keyword>
<accession>A0AAD7GUI7</accession>
<proteinExistence type="predicted"/>
<sequence>MPDTKTNANTNQTDRAQAKGRLAGPKRHRLAPNVLLYRAQEEFRKFADTDPAAAKDLAQYLHTQAEELAEQGQYEEPEALHHSEEAVQLYRKLKETDPGVTRHLALSLCEEATALLRKLTETDPSLPQAEPSGGNLGTSFASLDRVADAEPALREAVEILGKLVETVPALTKSLGNILHNHGVVLNRLDRAADAVPSYMEAIELRRKLADADPTYTEDLAHSLPSLGGNFLALDRGADAVRACEEEIEIRRKLAETETPTEPRDFARAFVALALALNNVQDHENALRACGEAAEIARTLAKMDFPAADGVAPALREFAALLRSAGRDEDAERVEKEAASIKEKDGGFLSFILGMALFEALF</sequence>
<dbReference type="Proteomes" id="UP001221757">
    <property type="component" value="Unassembled WGS sequence"/>
</dbReference>
<dbReference type="AlphaFoldDB" id="A0AAD7GUI7"/>
<keyword evidence="5" id="KW-1185">Reference proteome</keyword>
<comment type="caution">
    <text evidence="4">The sequence shown here is derived from an EMBL/GenBank/DDBJ whole genome shotgun (WGS) entry which is preliminary data.</text>
</comment>
<gene>
    <name evidence="4" type="ORF">B0H17DRAFT_1193202</name>
</gene>
<dbReference type="PANTHER" id="PTHR45641">
    <property type="entry name" value="TETRATRICOPEPTIDE REPEAT PROTEIN (AFU_ORTHOLOGUE AFUA_6G03870)"/>
    <property type="match status" value="1"/>
</dbReference>
<dbReference type="EMBL" id="JARKIE010000008">
    <property type="protein sequence ID" value="KAJ7705546.1"/>
    <property type="molecule type" value="Genomic_DNA"/>
</dbReference>
<dbReference type="PANTHER" id="PTHR45641:SF19">
    <property type="entry name" value="NEPHROCYSTIN-3"/>
    <property type="match status" value="1"/>
</dbReference>
<protein>
    <recommendedName>
        <fullName evidence="6">Tetratricopeptide repeat protein</fullName>
    </recommendedName>
</protein>
<evidence type="ECO:0000313" key="4">
    <source>
        <dbReference type="EMBL" id="KAJ7705546.1"/>
    </source>
</evidence>
<dbReference type="InterPro" id="IPR011990">
    <property type="entry name" value="TPR-like_helical_dom_sf"/>
</dbReference>
<evidence type="ECO:0000313" key="5">
    <source>
        <dbReference type="Proteomes" id="UP001221757"/>
    </source>
</evidence>
<evidence type="ECO:0000256" key="2">
    <source>
        <dbReference type="ARBA" id="ARBA00022803"/>
    </source>
</evidence>
<reference evidence="4" key="1">
    <citation type="submission" date="2023-03" db="EMBL/GenBank/DDBJ databases">
        <title>Massive genome expansion in bonnet fungi (Mycena s.s.) driven by repeated elements and novel gene families across ecological guilds.</title>
        <authorList>
            <consortium name="Lawrence Berkeley National Laboratory"/>
            <person name="Harder C.B."/>
            <person name="Miyauchi S."/>
            <person name="Viragh M."/>
            <person name="Kuo A."/>
            <person name="Thoen E."/>
            <person name="Andreopoulos B."/>
            <person name="Lu D."/>
            <person name="Skrede I."/>
            <person name="Drula E."/>
            <person name="Henrissat B."/>
            <person name="Morin E."/>
            <person name="Kohler A."/>
            <person name="Barry K."/>
            <person name="LaButti K."/>
            <person name="Morin E."/>
            <person name="Salamov A."/>
            <person name="Lipzen A."/>
            <person name="Mereny Z."/>
            <person name="Hegedus B."/>
            <person name="Baldrian P."/>
            <person name="Stursova M."/>
            <person name="Weitz H."/>
            <person name="Taylor A."/>
            <person name="Grigoriev I.V."/>
            <person name="Nagy L.G."/>
            <person name="Martin F."/>
            <person name="Kauserud H."/>
        </authorList>
    </citation>
    <scope>NUCLEOTIDE SEQUENCE</scope>
    <source>
        <strain evidence="4">CBHHK067</strain>
    </source>
</reference>
<dbReference type="SUPFAM" id="SSF48452">
    <property type="entry name" value="TPR-like"/>
    <property type="match status" value="1"/>
</dbReference>
<name>A0AAD7GUI7_MYCRO</name>
<keyword evidence="2" id="KW-0802">TPR repeat</keyword>
<feature type="region of interest" description="Disordered" evidence="3">
    <location>
        <begin position="1"/>
        <end position="27"/>
    </location>
</feature>